<reference evidence="2 3" key="1">
    <citation type="submission" date="2024-04" db="EMBL/GenBank/DDBJ databases">
        <authorList>
            <consortium name="Genoscope - CEA"/>
            <person name="William W."/>
        </authorList>
    </citation>
    <scope>NUCLEOTIDE SEQUENCE [LARGE SCALE GENOMIC DNA]</scope>
</reference>
<dbReference type="EMBL" id="CAXITT010000471">
    <property type="protein sequence ID" value="CAL1542135.1"/>
    <property type="molecule type" value="Genomic_DNA"/>
</dbReference>
<dbReference type="Proteomes" id="UP001497497">
    <property type="component" value="Unassembled WGS sequence"/>
</dbReference>
<organism evidence="2 3">
    <name type="scientific">Lymnaea stagnalis</name>
    <name type="common">Great pond snail</name>
    <name type="synonym">Helix stagnalis</name>
    <dbReference type="NCBI Taxonomy" id="6523"/>
    <lineage>
        <taxon>Eukaryota</taxon>
        <taxon>Metazoa</taxon>
        <taxon>Spiralia</taxon>
        <taxon>Lophotrochozoa</taxon>
        <taxon>Mollusca</taxon>
        <taxon>Gastropoda</taxon>
        <taxon>Heterobranchia</taxon>
        <taxon>Euthyneura</taxon>
        <taxon>Panpulmonata</taxon>
        <taxon>Hygrophila</taxon>
        <taxon>Lymnaeoidea</taxon>
        <taxon>Lymnaeidae</taxon>
        <taxon>Lymnaea</taxon>
    </lineage>
</organism>
<dbReference type="GO" id="GO:0003735">
    <property type="term" value="F:structural constituent of ribosome"/>
    <property type="evidence" value="ECO:0007669"/>
    <property type="project" value="InterPro"/>
</dbReference>
<comment type="caution">
    <text evidence="2">The sequence shown here is derived from an EMBL/GenBank/DDBJ whole genome shotgun (WGS) entry which is preliminary data.</text>
</comment>
<evidence type="ECO:0000313" key="3">
    <source>
        <dbReference type="Proteomes" id="UP001497497"/>
    </source>
</evidence>
<keyword evidence="3" id="KW-1185">Reference proteome</keyword>
<dbReference type="GO" id="GO:0005763">
    <property type="term" value="C:mitochondrial small ribosomal subunit"/>
    <property type="evidence" value="ECO:0007669"/>
    <property type="project" value="InterPro"/>
</dbReference>
<dbReference type="Pfam" id="PF15433">
    <property type="entry name" value="MRP-S31"/>
    <property type="match status" value="1"/>
</dbReference>
<evidence type="ECO:0000313" key="2">
    <source>
        <dbReference type="EMBL" id="CAL1542135.1"/>
    </source>
</evidence>
<sequence length="197" mass="22342">MFKTFSQSLLASKSLEARRLLIAQLRYLQLTSAIHADDTKEKIEPSKDVKDVTSASKVSKVAPAKKETIKGKEIIEEPNSVKKGQVSLNENLRKAAVRVARSLPGDWTRTADELLTRLQMHSNPENIGDQETSEEKPSSLLSTMKVSRLSMPSRQRVHEDRQRIRETSDKWDNELPYTTTAKGKLVYLKYVSIFRGN</sequence>
<evidence type="ECO:0000256" key="1">
    <source>
        <dbReference type="SAM" id="MobiDB-lite"/>
    </source>
</evidence>
<proteinExistence type="predicted"/>
<name>A0AAV2IBC8_LYMST</name>
<feature type="region of interest" description="Disordered" evidence="1">
    <location>
        <begin position="121"/>
        <end position="140"/>
    </location>
</feature>
<dbReference type="AlphaFoldDB" id="A0AAV2IBC8"/>
<gene>
    <name evidence="2" type="ORF">GSLYS_00015741001</name>
</gene>
<protein>
    <submittedName>
        <fullName evidence="2">Uncharacterized protein</fullName>
    </submittedName>
</protein>
<dbReference type="InterPro" id="IPR026299">
    <property type="entry name" value="MRP-S31"/>
</dbReference>
<accession>A0AAV2IBC8</accession>